<keyword evidence="1" id="KW-0812">Transmembrane</keyword>
<evidence type="ECO:0000256" key="1">
    <source>
        <dbReference type="SAM" id="Phobius"/>
    </source>
</evidence>
<dbReference type="AlphaFoldDB" id="A0A366ILX2"/>
<dbReference type="EMBL" id="QNSB01000004">
    <property type="protein sequence ID" value="RBP72272.1"/>
    <property type="molecule type" value="Genomic_DNA"/>
</dbReference>
<accession>A0A366ILX2</accession>
<protein>
    <submittedName>
        <fullName evidence="2">Uncharacterized protein</fullName>
    </submittedName>
</protein>
<name>A0A366ILX2_9MICO</name>
<keyword evidence="1" id="KW-0472">Membrane</keyword>
<gene>
    <name evidence="2" type="ORF">DFO65_104229</name>
</gene>
<dbReference type="Proteomes" id="UP000253509">
    <property type="component" value="Unassembled WGS sequence"/>
</dbReference>
<comment type="caution">
    <text evidence="2">The sequence shown here is derived from an EMBL/GenBank/DDBJ whole genome shotgun (WGS) entry which is preliminary data.</text>
</comment>
<evidence type="ECO:0000313" key="2">
    <source>
        <dbReference type="EMBL" id="RBP72272.1"/>
    </source>
</evidence>
<sequence>MTVRLGGMENLHLLETVFTGLVVVAALGAFGVGIKVVTNLFKVKR</sequence>
<reference evidence="2 3" key="1">
    <citation type="submission" date="2018-06" db="EMBL/GenBank/DDBJ databases">
        <title>Freshwater and sediment microbial communities from various areas in North America, analyzing microbe dynamics in response to fracking.</title>
        <authorList>
            <person name="Lamendella R."/>
        </authorList>
    </citation>
    <scope>NUCLEOTIDE SEQUENCE [LARGE SCALE GENOMIC DNA]</scope>
    <source>
        <strain evidence="2 3">3b_TX</strain>
    </source>
</reference>
<keyword evidence="3" id="KW-1185">Reference proteome</keyword>
<proteinExistence type="predicted"/>
<evidence type="ECO:0000313" key="3">
    <source>
        <dbReference type="Proteomes" id="UP000253509"/>
    </source>
</evidence>
<feature type="transmembrane region" description="Helical" evidence="1">
    <location>
        <begin position="20"/>
        <end position="41"/>
    </location>
</feature>
<keyword evidence="1" id="KW-1133">Transmembrane helix</keyword>
<organism evidence="2 3">
    <name type="scientific">Brevibacterium celere</name>
    <dbReference type="NCBI Taxonomy" id="225845"/>
    <lineage>
        <taxon>Bacteria</taxon>
        <taxon>Bacillati</taxon>
        <taxon>Actinomycetota</taxon>
        <taxon>Actinomycetes</taxon>
        <taxon>Micrococcales</taxon>
        <taxon>Brevibacteriaceae</taxon>
        <taxon>Brevibacterium</taxon>
    </lineage>
</organism>